<feature type="domain" description="D-isomer specific 2-hydroxyacid dehydrogenase catalytic" evidence="6">
    <location>
        <begin position="86"/>
        <end position="348"/>
    </location>
</feature>
<keyword evidence="3" id="KW-0520">NAD</keyword>
<dbReference type="SUPFAM" id="SSF51735">
    <property type="entry name" value="NAD(P)-binding Rossmann-fold domains"/>
    <property type="match status" value="1"/>
</dbReference>
<evidence type="ECO:0000259" key="6">
    <source>
        <dbReference type="Pfam" id="PF00389"/>
    </source>
</evidence>
<keyword evidence="2 4" id="KW-0560">Oxidoreductase</keyword>
<proteinExistence type="inferred from homology"/>
<dbReference type="InterPro" id="IPR036291">
    <property type="entry name" value="NAD(P)-bd_dom_sf"/>
</dbReference>
<dbReference type="Pfam" id="PF00389">
    <property type="entry name" value="2-Hacid_dh"/>
    <property type="match status" value="1"/>
</dbReference>
<evidence type="ECO:0000256" key="4">
    <source>
        <dbReference type="RuleBase" id="RU003719"/>
    </source>
</evidence>
<comment type="similarity">
    <text evidence="1 4">Belongs to the D-isomer specific 2-hydroxyacid dehydrogenase family.</text>
</comment>
<dbReference type="InterPro" id="IPR006139">
    <property type="entry name" value="D-isomer_2_OHA_DH_cat_dom"/>
</dbReference>
<accession>A0A7V8JPN2</accession>
<evidence type="ECO:0000313" key="8">
    <source>
        <dbReference type="EMBL" id="KAF1019754.1"/>
    </source>
</evidence>
<comment type="caution">
    <text evidence="8">The sequence shown here is derived from an EMBL/GenBank/DDBJ whole genome shotgun (WGS) entry which is preliminary data.</text>
</comment>
<gene>
    <name evidence="8" type="ORF">GAK30_02916</name>
</gene>
<dbReference type="PANTHER" id="PTHR42789:SF1">
    <property type="entry name" value="D-ISOMER SPECIFIC 2-HYDROXYACID DEHYDROGENASE FAMILY PROTEIN (AFU_ORTHOLOGUE AFUA_6G10090)"/>
    <property type="match status" value="1"/>
</dbReference>
<feature type="region of interest" description="Disordered" evidence="5">
    <location>
        <begin position="1"/>
        <end position="20"/>
    </location>
</feature>
<dbReference type="InterPro" id="IPR050857">
    <property type="entry name" value="D-2-hydroxyacid_DH"/>
</dbReference>
<evidence type="ECO:0000256" key="5">
    <source>
        <dbReference type="SAM" id="MobiDB-lite"/>
    </source>
</evidence>
<dbReference type="Pfam" id="PF02826">
    <property type="entry name" value="2-Hacid_dh_C"/>
    <property type="match status" value="1"/>
</dbReference>
<evidence type="ECO:0000256" key="1">
    <source>
        <dbReference type="ARBA" id="ARBA00005854"/>
    </source>
</evidence>
<evidence type="ECO:0000259" key="7">
    <source>
        <dbReference type="Pfam" id="PF02826"/>
    </source>
</evidence>
<dbReference type="InterPro" id="IPR006140">
    <property type="entry name" value="D-isomer_DH_NAD-bd"/>
</dbReference>
<feature type="domain" description="D-isomer specific 2-hydroxyacid dehydrogenase NAD-binding" evidence="7">
    <location>
        <begin position="139"/>
        <end position="316"/>
    </location>
</feature>
<reference evidence="9" key="1">
    <citation type="journal article" date="2020" name="MBio">
        <title>Horizontal gene transfer to a defensive symbiont with a reduced genome amongst a multipartite beetle microbiome.</title>
        <authorList>
            <person name="Waterworth S.C."/>
            <person name="Florez L.V."/>
            <person name="Rees E.R."/>
            <person name="Hertweck C."/>
            <person name="Kaltenpoth M."/>
            <person name="Kwan J.C."/>
        </authorList>
    </citation>
    <scope>NUCLEOTIDE SEQUENCE [LARGE SCALE GENOMIC DNA]</scope>
</reference>
<dbReference type="GO" id="GO:0051287">
    <property type="term" value="F:NAD binding"/>
    <property type="evidence" value="ECO:0007669"/>
    <property type="project" value="InterPro"/>
</dbReference>
<dbReference type="InterPro" id="IPR029753">
    <property type="entry name" value="D-isomer_DH_CS"/>
</dbReference>
<dbReference type="CDD" id="cd12173">
    <property type="entry name" value="PGDH_4"/>
    <property type="match status" value="1"/>
</dbReference>
<dbReference type="PROSITE" id="PS00670">
    <property type="entry name" value="D_2_HYDROXYACID_DH_2"/>
    <property type="match status" value="1"/>
</dbReference>
<dbReference type="Proteomes" id="UP000461670">
    <property type="component" value="Unassembled WGS sequence"/>
</dbReference>
<dbReference type="PANTHER" id="PTHR42789">
    <property type="entry name" value="D-ISOMER SPECIFIC 2-HYDROXYACID DEHYDROGENASE FAMILY PROTEIN (AFU_ORTHOLOGUE AFUA_6G10090)"/>
    <property type="match status" value="1"/>
</dbReference>
<dbReference type="EMBL" id="WNDQ01000048">
    <property type="protein sequence ID" value="KAF1019754.1"/>
    <property type="molecule type" value="Genomic_DNA"/>
</dbReference>
<organism evidence="8 9">
    <name type="scientific">Paracidovorax wautersii</name>
    <dbReference type="NCBI Taxonomy" id="1177982"/>
    <lineage>
        <taxon>Bacteria</taxon>
        <taxon>Pseudomonadati</taxon>
        <taxon>Pseudomonadota</taxon>
        <taxon>Betaproteobacteria</taxon>
        <taxon>Burkholderiales</taxon>
        <taxon>Comamonadaceae</taxon>
        <taxon>Paracidovorax</taxon>
    </lineage>
</organism>
<evidence type="ECO:0000313" key="9">
    <source>
        <dbReference type="Proteomes" id="UP000461670"/>
    </source>
</evidence>
<protein>
    <submittedName>
        <fullName evidence="8">Hydroxypyruvate reductase</fullName>
    </submittedName>
</protein>
<dbReference type="GO" id="GO:0016616">
    <property type="term" value="F:oxidoreductase activity, acting on the CH-OH group of donors, NAD or NADP as acceptor"/>
    <property type="evidence" value="ECO:0007669"/>
    <property type="project" value="InterPro"/>
</dbReference>
<keyword evidence="8" id="KW-0670">Pyruvate</keyword>
<sequence>MNPHQNFHRQSDPTTIDAPLTHPTQRVVRFDFWLDPAFDRIVSAAPGVTLQTCAMEGADDQAWAALAQAQVLQISAAKDDLPRRWFITAELLQRCPQLLAVSSSGSGCDTIDIEACTCAGVLVMNQAGGNADAVAEMAIGLMISVMRRIPESDRYLRGGARDFSREDLMGHELRGRTIGLVGVGEAGRRVAALARAFGMQVIGTDPAFDTTQLAARGAEAVSLGELLRRADIVSLHCPRNASTLGLMDGQAFAAMKPGAVFISTARGGIHDEAALHAALASGHLAGAGLDVWDQEPPPAEHGLLKLPTVVATFHTAGVTHEARRNNATLAATQIVQLLADGQPPARLVNPAAWPQASQRIAAALDRGT</sequence>
<name>A0A7V8JPN2_9BURK</name>
<dbReference type="AlphaFoldDB" id="A0A7V8JPN2"/>
<dbReference type="FunFam" id="3.40.50.720:FF:000203">
    <property type="entry name" value="D-3-phosphoglycerate dehydrogenase (SerA)"/>
    <property type="match status" value="1"/>
</dbReference>
<dbReference type="Gene3D" id="3.40.50.720">
    <property type="entry name" value="NAD(P)-binding Rossmann-like Domain"/>
    <property type="match status" value="2"/>
</dbReference>
<evidence type="ECO:0000256" key="3">
    <source>
        <dbReference type="ARBA" id="ARBA00023027"/>
    </source>
</evidence>
<evidence type="ECO:0000256" key="2">
    <source>
        <dbReference type="ARBA" id="ARBA00023002"/>
    </source>
</evidence>
<dbReference type="SUPFAM" id="SSF52283">
    <property type="entry name" value="Formate/glycerate dehydrogenase catalytic domain-like"/>
    <property type="match status" value="1"/>
</dbReference>